<keyword evidence="2" id="KW-1185">Reference proteome</keyword>
<gene>
    <name evidence="1" type="ORF">PCOR1329_LOCUS2047</name>
</gene>
<proteinExistence type="predicted"/>
<name>A0ABN9PDL8_9DINO</name>
<accession>A0ABN9PDL8</accession>
<feature type="non-terminal residue" evidence="1">
    <location>
        <position position="59"/>
    </location>
</feature>
<evidence type="ECO:0000313" key="1">
    <source>
        <dbReference type="EMBL" id="CAK0790957.1"/>
    </source>
</evidence>
<reference evidence="1" key="1">
    <citation type="submission" date="2023-10" db="EMBL/GenBank/DDBJ databases">
        <authorList>
            <person name="Chen Y."/>
            <person name="Shah S."/>
            <person name="Dougan E. K."/>
            <person name="Thang M."/>
            <person name="Chan C."/>
        </authorList>
    </citation>
    <scope>NUCLEOTIDE SEQUENCE [LARGE SCALE GENOMIC DNA]</scope>
</reference>
<dbReference type="EMBL" id="CAUYUJ010000505">
    <property type="protein sequence ID" value="CAK0790957.1"/>
    <property type="molecule type" value="Genomic_DNA"/>
</dbReference>
<feature type="non-terminal residue" evidence="1">
    <location>
        <position position="1"/>
    </location>
</feature>
<sequence>ALEGLGILAAALVRGRRVLLGVLAMEAQALSSVRARRALCQGRVGPGPAAGRARGHLAE</sequence>
<evidence type="ECO:0000313" key="2">
    <source>
        <dbReference type="Proteomes" id="UP001189429"/>
    </source>
</evidence>
<dbReference type="Proteomes" id="UP001189429">
    <property type="component" value="Unassembled WGS sequence"/>
</dbReference>
<comment type="caution">
    <text evidence="1">The sequence shown here is derived from an EMBL/GenBank/DDBJ whole genome shotgun (WGS) entry which is preliminary data.</text>
</comment>
<organism evidence="1 2">
    <name type="scientific">Prorocentrum cordatum</name>
    <dbReference type="NCBI Taxonomy" id="2364126"/>
    <lineage>
        <taxon>Eukaryota</taxon>
        <taxon>Sar</taxon>
        <taxon>Alveolata</taxon>
        <taxon>Dinophyceae</taxon>
        <taxon>Prorocentrales</taxon>
        <taxon>Prorocentraceae</taxon>
        <taxon>Prorocentrum</taxon>
    </lineage>
</organism>
<protein>
    <submittedName>
        <fullName evidence="1">Uncharacterized protein</fullName>
    </submittedName>
</protein>